<dbReference type="PANTHER" id="PTHR24346:SF94">
    <property type="entry name" value="NON-SPECIFIC SERINE_THREONINE PROTEIN KINASE"/>
    <property type="match status" value="1"/>
</dbReference>
<comment type="similarity">
    <text evidence="3">Belongs to the protein kinase superfamily. CAMK Ser/Thr protein kinase family. LKB1 subfamily.</text>
</comment>
<evidence type="ECO:0000256" key="13">
    <source>
        <dbReference type="ARBA" id="ARBA00047899"/>
    </source>
</evidence>
<dbReference type="GO" id="GO:0004674">
    <property type="term" value="F:protein serine/threonine kinase activity"/>
    <property type="evidence" value="ECO:0007669"/>
    <property type="project" value="UniProtKB-KW"/>
</dbReference>
<feature type="compositionally biased region" description="Low complexity" evidence="16">
    <location>
        <begin position="17"/>
        <end position="29"/>
    </location>
</feature>
<evidence type="ECO:0000256" key="7">
    <source>
        <dbReference type="ARBA" id="ARBA00022723"/>
    </source>
</evidence>
<keyword evidence="11" id="KW-0460">Magnesium</keyword>
<keyword evidence="7" id="KW-0479">Metal-binding</keyword>
<accession>A0A507E152</accession>
<name>A0A507E152_9FUNG</name>
<dbReference type="InterPro" id="IPR008271">
    <property type="entry name" value="Ser/Thr_kinase_AS"/>
</dbReference>
<dbReference type="Proteomes" id="UP000318582">
    <property type="component" value="Unassembled WGS sequence"/>
</dbReference>
<feature type="compositionally biased region" description="Polar residues" evidence="16">
    <location>
        <begin position="56"/>
        <end position="66"/>
    </location>
</feature>
<feature type="compositionally biased region" description="Acidic residues" evidence="16">
    <location>
        <begin position="389"/>
        <end position="399"/>
    </location>
</feature>
<keyword evidence="10 15" id="KW-0067">ATP-binding</keyword>
<comment type="caution">
    <text evidence="18">The sequence shown here is derived from an EMBL/GenBank/DDBJ whole genome shotgun (WGS) entry which is preliminary data.</text>
</comment>
<keyword evidence="9" id="KW-0418">Kinase</keyword>
<evidence type="ECO:0000256" key="14">
    <source>
        <dbReference type="ARBA" id="ARBA00048679"/>
    </source>
</evidence>
<evidence type="ECO:0000256" key="16">
    <source>
        <dbReference type="SAM" id="MobiDB-lite"/>
    </source>
</evidence>
<feature type="compositionally biased region" description="Basic and acidic residues" evidence="16">
    <location>
        <begin position="210"/>
        <end position="219"/>
    </location>
</feature>
<dbReference type="EC" id="2.7.11.1" evidence="4"/>
<feature type="compositionally biased region" description="Low complexity" evidence="16">
    <location>
        <begin position="795"/>
        <end position="822"/>
    </location>
</feature>
<comment type="cofactor">
    <cofactor evidence="2">
        <name>Mg(2+)</name>
        <dbReference type="ChEBI" id="CHEBI:18420"/>
    </cofactor>
</comment>
<feature type="region of interest" description="Disordered" evidence="16">
    <location>
        <begin position="1"/>
        <end position="85"/>
    </location>
</feature>
<evidence type="ECO:0000256" key="12">
    <source>
        <dbReference type="ARBA" id="ARBA00023211"/>
    </source>
</evidence>
<dbReference type="SMART" id="SM00220">
    <property type="entry name" value="S_TKc"/>
    <property type="match status" value="1"/>
</dbReference>
<dbReference type="PANTHER" id="PTHR24346">
    <property type="entry name" value="MAP/MICROTUBULE AFFINITY-REGULATING KINASE"/>
    <property type="match status" value="1"/>
</dbReference>
<dbReference type="PROSITE" id="PS50011">
    <property type="entry name" value="PROTEIN_KINASE_DOM"/>
    <property type="match status" value="1"/>
</dbReference>
<dbReference type="InterPro" id="IPR000719">
    <property type="entry name" value="Prot_kinase_dom"/>
</dbReference>
<evidence type="ECO:0000259" key="17">
    <source>
        <dbReference type="PROSITE" id="PS50011"/>
    </source>
</evidence>
<evidence type="ECO:0000256" key="6">
    <source>
        <dbReference type="ARBA" id="ARBA00022679"/>
    </source>
</evidence>
<evidence type="ECO:0000256" key="2">
    <source>
        <dbReference type="ARBA" id="ARBA00001946"/>
    </source>
</evidence>
<reference evidence="18 19" key="1">
    <citation type="journal article" date="2019" name="Sci. Rep.">
        <title>Comparative genomics of chytrid fungi reveal insights into the obligate biotrophic and pathogenic lifestyle of Synchytrium endobioticum.</title>
        <authorList>
            <person name="van de Vossenberg B.T.L.H."/>
            <person name="Warris S."/>
            <person name="Nguyen H.D.T."/>
            <person name="van Gent-Pelzer M.P.E."/>
            <person name="Joly D.L."/>
            <person name="van de Geest H.C."/>
            <person name="Bonants P.J.M."/>
            <person name="Smith D.S."/>
            <person name="Levesque C.A."/>
            <person name="van der Lee T.A.J."/>
        </authorList>
    </citation>
    <scope>NUCLEOTIDE SEQUENCE [LARGE SCALE GENOMIC DNA]</scope>
    <source>
        <strain evidence="18 19">CBS 809.83</strain>
    </source>
</reference>
<evidence type="ECO:0000256" key="5">
    <source>
        <dbReference type="ARBA" id="ARBA00022527"/>
    </source>
</evidence>
<evidence type="ECO:0000256" key="11">
    <source>
        <dbReference type="ARBA" id="ARBA00022842"/>
    </source>
</evidence>
<feature type="region of interest" description="Disordered" evidence="16">
    <location>
        <begin position="247"/>
        <end position="294"/>
    </location>
</feature>
<feature type="compositionally biased region" description="Low complexity" evidence="16">
    <location>
        <begin position="144"/>
        <end position="154"/>
    </location>
</feature>
<keyword evidence="5" id="KW-0723">Serine/threonine-protein kinase</keyword>
<feature type="region of interest" description="Disordered" evidence="16">
    <location>
        <begin position="139"/>
        <end position="183"/>
    </location>
</feature>
<evidence type="ECO:0000313" key="19">
    <source>
        <dbReference type="Proteomes" id="UP000318582"/>
    </source>
</evidence>
<feature type="region of interest" description="Disordered" evidence="16">
    <location>
        <begin position="206"/>
        <end position="231"/>
    </location>
</feature>
<comment type="catalytic activity">
    <reaction evidence="14">
        <text>L-seryl-[protein] + ATP = O-phospho-L-seryl-[protein] + ADP + H(+)</text>
        <dbReference type="Rhea" id="RHEA:17989"/>
        <dbReference type="Rhea" id="RHEA-COMP:9863"/>
        <dbReference type="Rhea" id="RHEA-COMP:11604"/>
        <dbReference type="ChEBI" id="CHEBI:15378"/>
        <dbReference type="ChEBI" id="CHEBI:29999"/>
        <dbReference type="ChEBI" id="CHEBI:30616"/>
        <dbReference type="ChEBI" id="CHEBI:83421"/>
        <dbReference type="ChEBI" id="CHEBI:456216"/>
        <dbReference type="EC" id="2.7.11.1"/>
    </reaction>
</comment>
<feature type="binding site" evidence="15">
    <location>
        <position position="505"/>
    </location>
    <ligand>
        <name>ATP</name>
        <dbReference type="ChEBI" id="CHEBI:30616"/>
    </ligand>
</feature>
<feature type="domain" description="Protein kinase" evidence="17">
    <location>
        <begin position="476"/>
        <end position="775"/>
    </location>
</feature>
<proteinExistence type="inferred from homology"/>
<dbReference type="AlphaFoldDB" id="A0A507E152"/>
<keyword evidence="8 15" id="KW-0547">Nucleotide-binding</keyword>
<dbReference type="EMBL" id="QEAQ01000052">
    <property type="protein sequence ID" value="TPX57462.1"/>
    <property type="molecule type" value="Genomic_DNA"/>
</dbReference>
<comment type="cofactor">
    <cofactor evidence="1">
        <name>Mn(2+)</name>
        <dbReference type="ChEBI" id="CHEBI:29035"/>
    </cofactor>
</comment>
<dbReference type="SUPFAM" id="SSF56112">
    <property type="entry name" value="Protein kinase-like (PK-like)"/>
    <property type="match status" value="1"/>
</dbReference>
<dbReference type="STRING" id="109895.A0A507E152"/>
<feature type="compositionally biased region" description="Polar residues" evidence="16">
    <location>
        <begin position="168"/>
        <end position="183"/>
    </location>
</feature>
<dbReference type="GO" id="GO:0005737">
    <property type="term" value="C:cytoplasm"/>
    <property type="evidence" value="ECO:0007669"/>
    <property type="project" value="TreeGrafter"/>
</dbReference>
<evidence type="ECO:0000256" key="4">
    <source>
        <dbReference type="ARBA" id="ARBA00012513"/>
    </source>
</evidence>
<keyword evidence="19" id="KW-1185">Reference proteome</keyword>
<evidence type="ECO:0000256" key="15">
    <source>
        <dbReference type="PROSITE-ProRule" id="PRU10141"/>
    </source>
</evidence>
<evidence type="ECO:0000256" key="10">
    <source>
        <dbReference type="ARBA" id="ARBA00022840"/>
    </source>
</evidence>
<dbReference type="InterPro" id="IPR017441">
    <property type="entry name" value="Protein_kinase_ATP_BS"/>
</dbReference>
<dbReference type="GO" id="GO:0005524">
    <property type="term" value="F:ATP binding"/>
    <property type="evidence" value="ECO:0007669"/>
    <property type="project" value="UniProtKB-UniRule"/>
</dbReference>
<feature type="compositionally biased region" description="Polar residues" evidence="16">
    <location>
        <begin position="1"/>
        <end position="11"/>
    </location>
</feature>
<keyword evidence="12" id="KW-0464">Manganese</keyword>
<dbReference type="PROSITE" id="PS00108">
    <property type="entry name" value="PROTEIN_KINASE_ST"/>
    <property type="match status" value="1"/>
</dbReference>
<organism evidence="18 19">
    <name type="scientific">Powellomyces hirtus</name>
    <dbReference type="NCBI Taxonomy" id="109895"/>
    <lineage>
        <taxon>Eukaryota</taxon>
        <taxon>Fungi</taxon>
        <taxon>Fungi incertae sedis</taxon>
        <taxon>Chytridiomycota</taxon>
        <taxon>Chytridiomycota incertae sedis</taxon>
        <taxon>Chytridiomycetes</taxon>
        <taxon>Spizellomycetales</taxon>
        <taxon>Powellomycetaceae</taxon>
        <taxon>Powellomyces</taxon>
    </lineage>
</organism>
<gene>
    <name evidence="18" type="ORF">PhCBS80983_g03804</name>
</gene>
<comment type="catalytic activity">
    <reaction evidence="13">
        <text>L-threonyl-[protein] + ATP = O-phospho-L-threonyl-[protein] + ADP + H(+)</text>
        <dbReference type="Rhea" id="RHEA:46608"/>
        <dbReference type="Rhea" id="RHEA-COMP:11060"/>
        <dbReference type="Rhea" id="RHEA-COMP:11605"/>
        <dbReference type="ChEBI" id="CHEBI:15378"/>
        <dbReference type="ChEBI" id="CHEBI:30013"/>
        <dbReference type="ChEBI" id="CHEBI:30616"/>
        <dbReference type="ChEBI" id="CHEBI:61977"/>
        <dbReference type="ChEBI" id="CHEBI:456216"/>
        <dbReference type="EC" id="2.7.11.1"/>
    </reaction>
</comment>
<evidence type="ECO:0000313" key="18">
    <source>
        <dbReference type="EMBL" id="TPX57462.1"/>
    </source>
</evidence>
<dbReference type="PROSITE" id="PS00107">
    <property type="entry name" value="PROTEIN_KINASE_ATP"/>
    <property type="match status" value="1"/>
</dbReference>
<dbReference type="GO" id="GO:0035556">
    <property type="term" value="P:intracellular signal transduction"/>
    <property type="evidence" value="ECO:0007669"/>
    <property type="project" value="TreeGrafter"/>
</dbReference>
<dbReference type="Pfam" id="PF00069">
    <property type="entry name" value="Pkinase"/>
    <property type="match status" value="1"/>
</dbReference>
<feature type="compositionally biased region" description="Polar residues" evidence="16">
    <location>
        <begin position="269"/>
        <end position="285"/>
    </location>
</feature>
<evidence type="ECO:0000256" key="9">
    <source>
        <dbReference type="ARBA" id="ARBA00022777"/>
    </source>
</evidence>
<dbReference type="InterPro" id="IPR011009">
    <property type="entry name" value="Kinase-like_dom_sf"/>
</dbReference>
<dbReference type="GO" id="GO:0046872">
    <property type="term" value="F:metal ion binding"/>
    <property type="evidence" value="ECO:0007669"/>
    <property type="project" value="UniProtKB-KW"/>
</dbReference>
<evidence type="ECO:0000256" key="1">
    <source>
        <dbReference type="ARBA" id="ARBA00001936"/>
    </source>
</evidence>
<feature type="region of interest" description="Disordered" evidence="16">
    <location>
        <begin position="793"/>
        <end position="823"/>
    </location>
</feature>
<keyword evidence="6" id="KW-0808">Transferase</keyword>
<protein>
    <recommendedName>
        <fullName evidence="4">non-specific serine/threonine protein kinase</fullName>
        <ecNumber evidence="4">2.7.11.1</ecNumber>
    </recommendedName>
</protein>
<feature type="region of interest" description="Disordered" evidence="16">
    <location>
        <begin position="371"/>
        <end position="421"/>
    </location>
</feature>
<sequence>MSSQVAFQLPSSDAGKSDVSSNNSDDSLNGRPGRGDKRKTSGQLASLSEDADGPQLGQTTESTGSINKGFGKRSSRRITPSYFPSLDELSISANDEKTRMSMPMIAGVNSTAGSLSRPSTQKVAGTSVPDVSRVDFVLVGPGIGTSTSSASDTAGSRRESQYMGSGGTQPQQSRSANSSRRPTFQGKSALMISTQKRMSAVDVSQLGISTERKNSRDSVRSSMGSIPANDKPTILLYPKKEVMISSQSMGNVRDSSRHGSVVSLRRPTASRSGSISASRTGSVQIGDSKDGKAGRAGSVGYLAGGDGSATIVRAGFSSRTGMAGSVSMGALAAAGSARLSQAKREAQETSDRGSRHSVCFVPSTFGSAPAGVSAIDSKRSSLRPPSDAQLEEMDDEDMDVAPPEMSRLSTPTTPAFDSRPMSVVGHMDETYRTNPEYYEYLMLSQRHSSSNFIHKIDSSEVVWKSEGARTKMIGRYLLGDQIGKGSFGKVKEGLCSETLQRVAVKIINKKRLRKMQGGVETAIREIKLLRRMKHRNTIRLIDVYCKVEDDNGEAGVFNWFSAIEEEPITWRFEDGTEEDRHVQILKWYLIFEYCPCSLQTLLEQEENNKLPLSRAHWFFVQLIEGISYLHSQNVIHRDIKAGNMLITADNTLKISDFGIAEQFSTYSDAPMDITSFAGTHQFLSPEVAEGVAQCSGEPVDVWACGVTLYNMLTGRYPFEFDEDGNLLVLYEKIMAGTFEMPAHFDEDLQQLLRGMLEKDPASRLTTSQILQHPWTRTHFKDVVQPPVLLYPVADSPTTPSPTKSIPSPTKSPTTPTSATRSPAEGKIAIHTHKHITPCETTLLPFLDGLYAQEVEADLEKSGKLEDLAGHSQELTQGTALKTPHKTLAQAHFPTIKVKTLPRL</sequence>
<evidence type="ECO:0000256" key="3">
    <source>
        <dbReference type="ARBA" id="ARBA00009985"/>
    </source>
</evidence>
<dbReference type="Gene3D" id="3.30.200.20">
    <property type="entry name" value="Phosphorylase Kinase, domain 1"/>
    <property type="match status" value="1"/>
</dbReference>
<evidence type="ECO:0000256" key="8">
    <source>
        <dbReference type="ARBA" id="ARBA00022741"/>
    </source>
</evidence>
<dbReference type="Gene3D" id="1.10.510.10">
    <property type="entry name" value="Transferase(Phosphotransferase) domain 1"/>
    <property type="match status" value="1"/>
</dbReference>